<feature type="binding site" evidence="6">
    <location>
        <position position="160"/>
    </location>
    <ligand>
        <name>Zn(2+)</name>
        <dbReference type="ChEBI" id="CHEBI:29105"/>
        <note>catalytic</note>
    </ligand>
</feature>
<dbReference type="InterPro" id="IPR006026">
    <property type="entry name" value="Peptidase_Metallo"/>
</dbReference>
<dbReference type="EMBL" id="JAABOQ010000009">
    <property type="protein sequence ID" value="NER19047.1"/>
    <property type="molecule type" value="Genomic_DNA"/>
</dbReference>
<dbReference type="PANTHER" id="PTHR10127:SF780">
    <property type="entry name" value="METALLOENDOPEPTIDASE"/>
    <property type="match status" value="1"/>
</dbReference>
<dbReference type="Proteomes" id="UP000474296">
    <property type="component" value="Unassembled WGS sequence"/>
</dbReference>
<feature type="binding site" evidence="6">
    <location>
        <position position="150"/>
    </location>
    <ligand>
        <name>Zn(2+)</name>
        <dbReference type="ChEBI" id="CHEBI:29105"/>
        <note>catalytic</note>
    </ligand>
</feature>
<evidence type="ECO:0000256" key="1">
    <source>
        <dbReference type="ARBA" id="ARBA00022670"/>
    </source>
</evidence>
<keyword evidence="3 6" id="KW-0378">Hydrolase</keyword>
<evidence type="ECO:0000256" key="3">
    <source>
        <dbReference type="ARBA" id="ARBA00022801"/>
    </source>
</evidence>
<evidence type="ECO:0000313" key="10">
    <source>
        <dbReference type="Proteomes" id="UP000474296"/>
    </source>
</evidence>
<feature type="active site" evidence="6">
    <location>
        <position position="151"/>
    </location>
</feature>
<sequence length="430" mass="48656">MYQGDIVLGNARNVVDPAPKPHPVKKNFSRYGEIRPSAPIRNGVGSSTQAIMIRVSDGLIDRNWLWNKGIIPYSVKSGDFSNAELRVILDAIDELNTRTNLNIVPKWKIQNHVQFIKDRDLNGGKSKVGRARIRQKITLGENVSRNTIMHEILHAAGAWHEQSRNDRDRHIRINWDNIQDGKESNFKKHSSDGYKVTPYDANSIMHYGGYAFSKDRSSPTIVDARTRNPVSPDSGLSAMDIDGINTAYPFDFYERISRPVTSIRTVKTTILRVQSDDRDGGRKHDIDFYMKNETGPGWDWRPGGSSNPSERFKSGTVEESDNDIYPNWEFRYTIRRNEPYAKVWLQLRDDDGRSGTEGGISPDETLDINPFPGITALELYIDTASGEIFLGDIDGRRRDENYIGSLGEDISLEGFEGGQKAYVLFNIVLE</sequence>
<evidence type="ECO:0000313" key="9">
    <source>
        <dbReference type="EMBL" id="NER19047.1"/>
    </source>
</evidence>
<name>A0A6M0CU72_9FLAO</name>
<reference evidence="9 10" key="1">
    <citation type="submission" date="2020-01" db="EMBL/GenBank/DDBJ databases">
        <title>Spongiivirga citrea KCTC 32990T.</title>
        <authorList>
            <person name="Wang G."/>
        </authorList>
    </citation>
    <scope>NUCLEOTIDE SEQUENCE [LARGE SCALE GENOMIC DNA]</scope>
    <source>
        <strain evidence="9 10">KCTC 32990</strain>
    </source>
</reference>
<dbReference type="PANTHER" id="PTHR10127">
    <property type="entry name" value="DISCOIDIN, CUB, EGF, LAMININ , AND ZINC METALLOPROTEASE DOMAIN CONTAINING"/>
    <property type="match status" value="1"/>
</dbReference>
<evidence type="ECO:0000256" key="6">
    <source>
        <dbReference type="PROSITE-ProRule" id="PRU01211"/>
    </source>
</evidence>
<keyword evidence="5 6" id="KW-0482">Metalloprotease</keyword>
<evidence type="ECO:0000259" key="8">
    <source>
        <dbReference type="PROSITE" id="PS51864"/>
    </source>
</evidence>
<dbReference type="PROSITE" id="PS51864">
    <property type="entry name" value="ASTACIN"/>
    <property type="match status" value="1"/>
</dbReference>
<dbReference type="SUPFAM" id="SSF55486">
    <property type="entry name" value="Metalloproteases ('zincins'), catalytic domain"/>
    <property type="match status" value="1"/>
</dbReference>
<keyword evidence="4 6" id="KW-0862">Zinc</keyword>
<comment type="caution">
    <text evidence="6">Lacks conserved residue(s) required for the propagation of feature annotation.</text>
</comment>
<feature type="region of interest" description="Disordered" evidence="7">
    <location>
        <begin position="297"/>
        <end position="318"/>
    </location>
</feature>
<feature type="binding site" evidence="6">
    <location>
        <position position="154"/>
    </location>
    <ligand>
        <name>Zn(2+)</name>
        <dbReference type="ChEBI" id="CHEBI:29105"/>
        <note>catalytic</note>
    </ligand>
</feature>
<dbReference type="Gene3D" id="3.40.390.10">
    <property type="entry name" value="Collagenase (Catalytic Domain)"/>
    <property type="match status" value="1"/>
</dbReference>
<protein>
    <recommendedName>
        <fullName evidence="8">Peptidase M12A domain-containing protein</fullName>
    </recommendedName>
</protein>
<proteinExistence type="predicted"/>
<accession>A0A6M0CU72</accession>
<evidence type="ECO:0000256" key="4">
    <source>
        <dbReference type="ARBA" id="ARBA00022833"/>
    </source>
</evidence>
<evidence type="ECO:0000256" key="7">
    <source>
        <dbReference type="SAM" id="MobiDB-lite"/>
    </source>
</evidence>
<comment type="caution">
    <text evidence="9">The sequence shown here is derived from an EMBL/GenBank/DDBJ whole genome shotgun (WGS) entry which is preliminary data.</text>
</comment>
<dbReference type="GO" id="GO:0006508">
    <property type="term" value="P:proteolysis"/>
    <property type="evidence" value="ECO:0007669"/>
    <property type="project" value="UniProtKB-KW"/>
</dbReference>
<keyword evidence="1 6" id="KW-0645">Protease</keyword>
<dbReference type="Pfam" id="PF01400">
    <property type="entry name" value="Astacin"/>
    <property type="match status" value="1"/>
</dbReference>
<comment type="cofactor">
    <cofactor evidence="6">
        <name>Zn(2+)</name>
        <dbReference type="ChEBI" id="CHEBI:29105"/>
    </cofactor>
    <text evidence="6">Binds 1 zinc ion per subunit.</text>
</comment>
<dbReference type="GO" id="GO:0004222">
    <property type="term" value="F:metalloendopeptidase activity"/>
    <property type="evidence" value="ECO:0007669"/>
    <property type="project" value="UniProtKB-UniRule"/>
</dbReference>
<dbReference type="CDD" id="cd04280">
    <property type="entry name" value="ZnMc_astacin_like"/>
    <property type="match status" value="1"/>
</dbReference>
<dbReference type="AlphaFoldDB" id="A0A6M0CU72"/>
<dbReference type="SMART" id="SM00235">
    <property type="entry name" value="ZnMc"/>
    <property type="match status" value="1"/>
</dbReference>
<dbReference type="PRINTS" id="PR00480">
    <property type="entry name" value="ASTACIN"/>
</dbReference>
<feature type="domain" description="Peptidase M12A" evidence="8">
    <location>
        <begin position="57"/>
        <end position="251"/>
    </location>
</feature>
<organism evidence="9 10">
    <name type="scientific">Spongiivirga citrea</name>
    <dbReference type="NCBI Taxonomy" id="1481457"/>
    <lineage>
        <taxon>Bacteria</taxon>
        <taxon>Pseudomonadati</taxon>
        <taxon>Bacteroidota</taxon>
        <taxon>Flavobacteriia</taxon>
        <taxon>Flavobacteriales</taxon>
        <taxon>Flavobacteriaceae</taxon>
        <taxon>Spongiivirga</taxon>
    </lineage>
</organism>
<dbReference type="InterPro" id="IPR024079">
    <property type="entry name" value="MetalloPept_cat_dom_sf"/>
</dbReference>
<dbReference type="InterPro" id="IPR034035">
    <property type="entry name" value="Astacin-like_dom"/>
</dbReference>
<evidence type="ECO:0000256" key="5">
    <source>
        <dbReference type="ARBA" id="ARBA00023049"/>
    </source>
</evidence>
<dbReference type="GO" id="GO:0008270">
    <property type="term" value="F:zinc ion binding"/>
    <property type="evidence" value="ECO:0007669"/>
    <property type="project" value="UniProtKB-UniRule"/>
</dbReference>
<evidence type="ECO:0000256" key="2">
    <source>
        <dbReference type="ARBA" id="ARBA00022723"/>
    </source>
</evidence>
<keyword evidence="2 6" id="KW-0479">Metal-binding</keyword>
<keyword evidence="10" id="KW-1185">Reference proteome</keyword>
<dbReference type="InterPro" id="IPR001506">
    <property type="entry name" value="Peptidase_M12A"/>
</dbReference>
<gene>
    <name evidence="9" type="ORF">GWK10_17665</name>
</gene>